<evidence type="ECO:0000256" key="1">
    <source>
        <dbReference type="SAM" id="MobiDB-lite"/>
    </source>
</evidence>
<evidence type="ECO:0000313" key="2">
    <source>
        <dbReference type="EMBL" id="KAK2172998.1"/>
    </source>
</evidence>
<accession>A0AAD9KK24</accession>
<organism evidence="2 3">
    <name type="scientific">Ridgeia piscesae</name>
    <name type="common">Tubeworm</name>
    <dbReference type="NCBI Taxonomy" id="27915"/>
    <lineage>
        <taxon>Eukaryota</taxon>
        <taxon>Metazoa</taxon>
        <taxon>Spiralia</taxon>
        <taxon>Lophotrochozoa</taxon>
        <taxon>Annelida</taxon>
        <taxon>Polychaeta</taxon>
        <taxon>Sedentaria</taxon>
        <taxon>Canalipalpata</taxon>
        <taxon>Sabellida</taxon>
        <taxon>Siboglinidae</taxon>
        <taxon>Ridgeia</taxon>
    </lineage>
</organism>
<comment type="caution">
    <text evidence="2">The sequence shown here is derived from an EMBL/GenBank/DDBJ whole genome shotgun (WGS) entry which is preliminary data.</text>
</comment>
<feature type="region of interest" description="Disordered" evidence="1">
    <location>
        <begin position="155"/>
        <end position="176"/>
    </location>
</feature>
<sequence>MAGSLHHTRSRCTFKYSLFMIACLYATCRFNHQLKRSHNNITETDHINNKTSKRITNSITSHYMYSPIWTFIAQLKCLRSNSSTGLPTTPPPYKPRSNKTATTFTLLLCIILSGDIQLNPGPISEDTDNLTTNHVDPILLNSLIDRTNTNDTSQTYDITFGPNPQNTSNETHLMQS</sequence>
<keyword evidence="3" id="KW-1185">Reference proteome</keyword>
<dbReference type="AlphaFoldDB" id="A0AAD9KK24"/>
<evidence type="ECO:0000313" key="3">
    <source>
        <dbReference type="Proteomes" id="UP001209878"/>
    </source>
</evidence>
<proteinExistence type="predicted"/>
<dbReference type="Proteomes" id="UP001209878">
    <property type="component" value="Unassembled WGS sequence"/>
</dbReference>
<reference evidence="2" key="1">
    <citation type="journal article" date="2023" name="Mol. Biol. Evol.">
        <title>Third-Generation Sequencing Reveals the Adaptive Role of the Epigenome in Three Deep-Sea Polychaetes.</title>
        <authorList>
            <person name="Perez M."/>
            <person name="Aroh O."/>
            <person name="Sun Y."/>
            <person name="Lan Y."/>
            <person name="Juniper S.K."/>
            <person name="Young C.R."/>
            <person name="Angers B."/>
            <person name="Qian P.Y."/>
        </authorList>
    </citation>
    <scope>NUCLEOTIDE SEQUENCE</scope>
    <source>
        <strain evidence="2">R07B-5</strain>
    </source>
</reference>
<gene>
    <name evidence="2" type="ORF">NP493_911g00008</name>
</gene>
<name>A0AAD9KK24_RIDPI</name>
<dbReference type="EMBL" id="JAODUO010000912">
    <property type="protein sequence ID" value="KAK2172998.1"/>
    <property type="molecule type" value="Genomic_DNA"/>
</dbReference>
<protein>
    <submittedName>
        <fullName evidence="2">Uncharacterized protein</fullName>
    </submittedName>
</protein>